<name>A0A6A5RLN7_9PLEO</name>
<evidence type="ECO:0000313" key="2">
    <source>
        <dbReference type="EMBL" id="KAF1928018.1"/>
    </source>
</evidence>
<feature type="chain" id="PRO_5025580444" evidence="1">
    <location>
        <begin position="27"/>
        <end position="158"/>
    </location>
</feature>
<protein>
    <submittedName>
        <fullName evidence="2">Uncharacterized protein</fullName>
    </submittedName>
</protein>
<evidence type="ECO:0000313" key="3">
    <source>
        <dbReference type="Proteomes" id="UP000800082"/>
    </source>
</evidence>
<feature type="signal peptide" evidence="1">
    <location>
        <begin position="1"/>
        <end position="26"/>
    </location>
</feature>
<keyword evidence="3" id="KW-1185">Reference proteome</keyword>
<gene>
    <name evidence="2" type="ORF">M421DRAFT_166427</name>
</gene>
<dbReference type="EMBL" id="ML978970">
    <property type="protein sequence ID" value="KAF1928018.1"/>
    <property type="molecule type" value="Genomic_DNA"/>
</dbReference>
<accession>A0A6A5RLN7</accession>
<dbReference type="GeneID" id="54345374"/>
<dbReference type="AlphaFoldDB" id="A0A6A5RLN7"/>
<organism evidence="2 3">
    <name type="scientific">Didymella exigua CBS 183.55</name>
    <dbReference type="NCBI Taxonomy" id="1150837"/>
    <lineage>
        <taxon>Eukaryota</taxon>
        <taxon>Fungi</taxon>
        <taxon>Dikarya</taxon>
        <taxon>Ascomycota</taxon>
        <taxon>Pezizomycotina</taxon>
        <taxon>Dothideomycetes</taxon>
        <taxon>Pleosporomycetidae</taxon>
        <taxon>Pleosporales</taxon>
        <taxon>Pleosporineae</taxon>
        <taxon>Didymellaceae</taxon>
        <taxon>Didymella</taxon>
    </lineage>
</organism>
<reference evidence="2" key="1">
    <citation type="journal article" date="2020" name="Stud. Mycol.">
        <title>101 Dothideomycetes genomes: a test case for predicting lifestyles and emergence of pathogens.</title>
        <authorList>
            <person name="Haridas S."/>
            <person name="Albert R."/>
            <person name="Binder M."/>
            <person name="Bloem J."/>
            <person name="Labutti K."/>
            <person name="Salamov A."/>
            <person name="Andreopoulos B."/>
            <person name="Baker S."/>
            <person name="Barry K."/>
            <person name="Bills G."/>
            <person name="Bluhm B."/>
            <person name="Cannon C."/>
            <person name="Castanera R."/>
            <person name="Culley D."/>
            <person name="Daum C."/>
            <person name="Ezra D."/>
            <person name="Gonzalez J."/>
            <person name="Henrissat B."/>
            <person name="Kuo A."/>
            <person name="Liang C."/>
            <person name="Lipzen A."/>
            <person name="Lutzoni F."/>
            <person name="Magnuson J."/>
            <person name="Mondo S."/>
            <person name="Nolan M."/>
            <person name="Ohm R."/>
            <person name="Pangilinan J."/>
            <person name="Park H.-J."/>
            <person name="Ramirez L."/>
            <person name="Alfaro M."/>
            <person name="Sun H."/>
            <person name="Tritt A."/>
            <person name="Yoshinaga Y."/>
            <person name="Zwiers L.-H."/>
            <person name="Turgeon B."/>
            <person name="Goodwin S."/>
            <person name="Spatafora J."/>
            <person name="Crous P."/>
            <person name="Grigoriev I."/>
        </authorList>
    </citation>
    <scope>NUCLEOTIDE SEQUENCE</scope>
    <source>
        <strain evidence="2">CBS 183.55</strain>
    </source>
</reference>
<sequence>MLASIKHNRLLLFLAIATLAYRCCTSLMRRTRGTQRQPTASQAGHTAIVEWQHRHTRQPRQPRSFPQTMAAWMSVQFGKDEELMAAVDTADIDKKIKQNDLSITKREKIAGELKLRTLAGIVTIPLVIGIGQRCVGTSACAPAQDCSVSLSDLARYFQ</sequence>
<evidence type="ECO:0000256" key="1">
    <source>
        <dbReference type="SAM" id="SignalP"/>
    </source>
</evidence>
<proteinExistence type="predicted"/>
<dbReference type="RefSeq" id="XP_033448270.1">
    <property type="nucleotide sequence ID" value="XM_033587728.1"/>
</dbReference>
<dbReference type="Proteomes" id="UP000800082">
    <property type="component" value="Unassembled WGS sequence"/>
</dbReference>
<keyword evidence="1" id="KW-0732">Signal</keyword>